<dbReference type="EMBL" id="CM051403">
    <property type="protein sequence ID" value="KAJ4708377.1"/>
    <property type="molecule type" value="Genomic_DNA"/>
</dbReference>
<name>A0ACC1XB70_MELAZ</name>
<accession>A0ACC1XB70</accession>
<protein>
    <submittedName>
        <fullName evidence="1">Polyadenylate-binding protein-interacting protein 5-like</fullName>
    </submittedName>
</protein>
<keyword evidence="2" id="KW-1185">Reference proteome</keyword>
<comment type="caution">
    <text evidence="1">The sequence shown here is derived from an EMBL/GenBank/DDBJ whole genome shotgun (WGS) entry which is preliminary data.</text>
</comment>
<organism evidence="1 2">
    <name type="scientific">Melia azedarach</name>
    <name type="common">Chinaberry tree</name>
    <dbReference type="NCBI Taxonomy" id="155640"/>
    <lineage>
        <taxon>Eukaryota</taxon>
        <taxon>Viridiplantae</taxon>
        <taxon>Streptophyta</taxon>
        <taxon>Embryophyta</taxon>
        <taxon>Tracheophyta</taxon>
        <taxon>Spermatophyta</taxon>
        <taxon>Magnoliopsida</taxon>
        <taxon>eudicotyledons</taxon>
        <taxon>Gunneridae</taxon>
        <taxon>Pentapetalae</taxon>
        <taxon>rosids</taxon>
        <taxon>malvids</taxon>
        <taxon>Sapindales</taxon>
        <taxon>Meliaceae</taxon>
        <taxon>Melia</taxon>
    </lineage>
</organism>
<evidence type="ECO:0000313" key="2">
    <source>
        <dbReference type="Proteomes" id="UP001164539"/>
    </source>
</evidence>
<reference evidence="1 2" key="1">
    <citation type="journal article" date="2023" name="Science">
        <title>Complex scaffold remodeling in plant triterpene biosynthesis.</title>
        <authorList>
            <person name="De La Pena R."/>
            <person name="Hodgson H."/>
            <person name="Liu J.C."/>
            <person name="Stephenson M.J."/>
            <person name="Martin A.C."/>
            <person name="Owen C."/>
            <person name="Harkess A."/>
            <person name="Leebens-Mack J."/>
            <person name="Jimenez L.E."/>
            <person name="Osbourn A."/>
            <person name="Sattely E.S."/>
        </authorList>
    </citation>
    <scope>NUCLEOTIDE SEQUENCE [LARGE SCALE GENOMIC DNA]</scope>
    <source>
        <strain evidence="2">cv. JPN11</strain>
        <tissue evidence="1">Leaf</tissue>
    </source>
</reference>
<dbReference type="Proteomes" id="UP001164539">
    <property type="component" value="Chromosome 10"/>
</dbReference>
<proteinExistence type="predicted"/>
<sequence length="180" mass="20046">MERGKSSLNPNAAPFIPFHKRAANDKNKISELTEGSFKSINETARPFSLSEGHHGTQKHFQADVSDFDIHEVMRTGYENLSDQMGEQYRDEVSQREIAYLAHMFPDISEQFLVDVYSVNGGDIEASVDMLKQLVCFPSPLPKCQEDNLDTSEDLECKVKAEGSSVKPKSPDSSNPGASFQ</sequence>
<evidence type="ECO:0000313" key="1">
    <source>
        <dbReference type="EMBL" id="KAJ4708377.1"/>
    </source>
</evidence>
<gene>
    <name evidence="1" type="ORF">OWV82_018331</name>
</gene>